<protein>
    <submittedName>
        <fullName evidence="1">HAD family phosphatase</fullName>
    </submittedName>
</protein>
<dbReference type="Gene3D" id="1.10.150.240">
    <property type="entry name" value="Putative phosphatase, domain 2"/>
    <property type="match status" value="1"/>
</dbReference>
<dbReference type="Proteomes" id="UP000295710">
    <property type="component" value="Unassembled WGS sequence"/>
</dbReference>
<sequence length="228" mass="26106">MIQTGMLEDMEAIIFDMDGTLLDSMWIWPSVDDDYLRKYHLDKPDNFHEMMEGKSYVEVARLFLDIFPGLDQTLDEVMDEWMEMTYDRYIHSVDMKEGAHEFILDMRAQGMKIGIATSNSNVLADAALNALSIRPLFDSVHSACEVEKGKPSPDVYLLVAEEMHVPPQRCLVFEDVPMGILAGKRAGMKVCGVDDDYSRPQEARKKELADYYIQSYYDISKGTYEVLT</sequence>
<organism evidence="1 2">
    <name type="scientific">Extibacter muris</name>
    <dbReference type="NCBI Taxonomy" id="1796622"/>
    <lineage>
        <taxon>Bacteria</taxon>
        <taxon>Bacillati</taxon>
        <taxon>Bacillota</taxon>
        <taxon>Clostridia</taxon>
        <taxon>Lachnospirales</taxon>
        <taxon>Lachnospiraceae</taxon>
        <taxon>Extibacter</taxon>
    </lineage>
</organism>
<dbReference type="Gene3D" id="3.40.50.1000">
    <property type="entry name" value="HAD superfamily/HAD-like"/>
    <property type="match status" value="1"/>
</dbReference>
<dbReference type="InterPro" id="IPR023198">
    <property type="entry name" value="PGP-like_dom2"/>
</dbReference>
<keyword evidence="2" id="KW-1185">Reference proteome</keyword>
<comment type="caution">
    <text evidence="1">The sequence shown here is derived from an EMBL/GenBank/DDBJ whole genome shotgun (WGS) entry which is preliminary data.</text>
</comment>
<proteinExistence type="predicted"/>
<dbReference type="InterPro" id="IPR006439">
    <property type="entry name" value="HAD-SF_hydro_IA"/>
</dbReference>
<dbReference type="InterPro" id="IPR036412">
    <property type="entry name" value="HAD-like_sf"/>
</dbReference>
<dbReference type="SFLD" id="SFLDS00003">
    <property type="entry name" value="Haloacid_Dehalogenase"/>
    <property type="match status" value="1"/>
</dbReference>
<evidence type="ECO:0000313" key="2">
    <source>
        <dbReference type="Proteomes" id="UP000295710"/>
    </source>
</evidence>
<gene>
    <name evidence="1" type="ORF">E1963_06240</name>
</gene>
<accession>A0A4R4FHL9</accession>
<dbReference type="PRINTS" id="PR00413">
    <property type="entry name" value="HADHALOGNASE"/>
</dbReference>
<dbReference type="SFLD" id="SFLDG01135">
    <property type="entry name" value="C1.5.6:_HAD__Beta-PGM__Phospha"/>
    <property type="match status" value="1"/>
</dbReference>
<dbReference type="SFLD" id="SFLDG01129">
    <property type="entry name" value="C1.5:_HAD__Beta-PGM__Phosphata"/>
    <property type="match status" value="1"/>
</dbReference>
<name>A0A4R4FHL9_9FIRM</name>
<dbReference type="SUPFAM" id="SSF56784">
    <property type="entry name" value="HAD-like"/>
    <property type="match status" value="1"/>
</dbReference>
<dbReference type="EMBL" id="SMMX01000004">
    <property type="protein sequence ID" value="TDA22353.1"/>
    <property type="molecule type" value="Genomic_DNA"/>
</dbReference>
<evidence type="ECO:0000313" key="1">
    <source>
        <dbReference type="EMBL" id="TDA22353.1"/>
    </source>
</evidence>
<dbReference type="PANTHER" id="PTHR18901:SF38">
    <property type="entry name" value="PSEUDOURIDINE-5'-PHOSPHATASE"/>
    <property type="match status" value="1"/>
</dbReference>
<dbReference type="AlphaFoldDB" id="A0A4R4FHL9"/>
<dbReference type="InterPro" id="IPR041492">
    <property type="entry name" value="HAD_2"/>
</dbReference>
<reference evidence="1 2" key="1">
    <citation type="journal article" date="2016" name="Nat. Microbiol.">
        <title>The Mouse Intestinal Bacterial Collection (miBC) provides host-specific insight into cultured diversity and functional potential of the gut microbiota.</title>
        <authorList>
            <person name="Lagkouvardos I."/>
            <person name="Pukall R."/>
            <person name="Abt B."/>
            <person name="Foesel B.U."/>
            <person name="Meier-Kolthoff J.P."/>
            <person name="Kumar N."/>
            <person name="Bresciani A."/>
            <person name="Martinez I."/>
            <person name="Just S."/>
            <person name="Ziegler C."/>
            <person name="Brugiroux S."/>
            <person name="Garzetti D."/>
            <person name="Wenning M."/>
            <person name="Bui T.P."/>
            <person name="Wang J."/>
            <person name="Hugenholtz F."/>
            <person name="Plugge C.M."/>
            <person name="Peterson D.A."/>
            <person name="Hornef M.W."/>
            <person name="Baines J.F."/>
            <person name="Smidt H."/>
            <person name="Walter J."/>
            <person name="Kristiansen K."/>
            <person name="Nielsen H.B."/>
            <person name="Haller D."/>
            <person name="Overmann J."/>
            <person name="Stecher B."/>
            <person name="Clavel T."/>
        </authorList>
    </citation>
    <scope>NUCLEOTIDE SEQUENCE [LARGE SCALE GENOMIC DNA]</scope>
    <source>
        <strain evidence="1 2">DSM 28560</strain>
    </source>
</reference>
<dbReference type="GO" id="GO:0016791">
    <property type="term" value="F:phosphatase activity"/>
    <property type="evidence" value="ECO:0007669"/>
    <property type="project" value="TreeGrafter"/>
</dbReference>
<dbReference type="NCBIfam" id="TIGR01509">
    <property type="entry name" value="HAD-SF-IA-v3"/>
    <property type="match status" value="1"/>
</dbReference>
<dbReference type="InterPro" id="IPR023214">
    <property type="entry name" value="HAD_sf"/>
</dbReference>
<dbReference type="PANTHER" id="PTHR18901">
    <property type="entry name" value="2-DEOXYGLUCOSE-6-PHOSPHATE PHOSPHATASE 2"/>
    <property type="match status" value="1"/>
</dbReference>
<dbReference type="Pfam" id="PF13419">
    <property type="entry name" value="HAD_2"/>
    <property type="match status" value="1"/>
</dbReference>